<gene>
    <name evidence="3" type="ORF">ADUPG1_008613</name>
</gene>
<evidence type="ECO:0000313" key="4">
    <source>
        <dbReference type="Proteomes" id="UP001057375"/>
    </source>
</evidence>
<dbReference type="SUPFAM" id="SSF57184">
    <property type="entry name" value="Growth factor receptor domain"/>
    <property type="match status" value="7"/>
</dbReference>
<keyword evidence="4" id="KW-1185">Reference proteome</keyword>
<evidence type="ECO:0000313" key="3">
    <source>
        <dbReference type="EMBL" id="GKT35455.1"/>
    </source>
</evidence>
<dbReference type="PANTHER" id="PTHR47236:SF4">
    <property type="entry name" value="GENE 9195-RELATED"/>
    <property type="match status" value="1"/>
</dbReference>
<dbReference type="PANTHER" id="PTHR47236">
    <property type="entry name" value="GENE, 32742-RELATED-RELATED"/>
    <property type="match status" value="1"/>
</dbReference>
<dbReference type="EMBL" id="BQXS01010992">
    <property type="protein sequence ID" value="GKT35455.1"/>
    <property type="molecule type" value="Genomic_DNA"/>
</dbReference>
<comment type="caution">
    <text evidence="3">The sequence shown here is derived from an EMBL/GenBank/DDBJ whole genome shotgun (WGS) entry which is preliminary data.</text>
</comment>
<dbReference type="InterPro" id="IPR002557">
    <property type="entry name" value="Chitin-bd_dom"/>
</dbReference>
<accession>A0ABQ5KWQ6</accession>
<evidence type="ECO:0000256" key="1">
    <source>
        <dbReference type="SAM" id="MobiDB-lite"/>
    </source>
</evidence>
<dbReference type="Proteomes" id="UP001057375">
    <property type="component" value="Unassembled WGS sequence"/>
</dbReference>
<dbReference type="Gene3D" id="2.10.50.10">
    <property type="entry name" value="Tumor Necrosis Factor Receptor, subunit A, domain 2"/>
    <property type="match status" value="7"/>
</dbReference>
<feature type="non-terminal residue" evidence="3">
    <location>
        <position position="1"/>
    </location>
</feature>
<reference evidence="3" key="1">
    <citation type="submission" date="2022-03" db="EMBL/GenBank/DDBJ databases">
        <title>Draft genome sequence of Aduncisulcus paluster, a free-living microaerophilic Fornicata.</title>
        <authorList>
            <person name="Yuyama I."/>
            <person name="Kume K."/>
            <person name="Tamura T."/>
            <person name="Inagaki Y."/>
            <person name="Hashimoto T."/>
        </authorList>
    </citation>
    <scope>NUCLEOTIDE SEQUENCE</scope>
    <source>
        <strain evidence="3">NY0171</strain>
    </source>
</reference>
<organism evidence="3 4">
    <name type="scientific">Aduncisulcus paluster</name>
    <dbReference type="NCBI Taxonomy" id="2918883"/>
    <lineage>
        <taxon>Eukaryota</taxon>
        <taxon>Metamonada</taxon>
        <taxon>Carpediemonas-like organisms</taxon>
        <taxon>Aduncisulcus</taxon>
    </lineage>
</organism>
<feature type="non-terminal residue" evidence="3">
    <location>
        <position position="2536"/>
    </location>
</feature>
<dbReference type="InterPro" id="IPR009030">
    <property type="entry name" value="Growth_fac_rcpt_cys_sf"/>
</dbReference>
<name>A0ABQ5KWQ6_9EUKA</name>
<feature type="region of interest" description="Disordered" evidence="1">
    <location>
        <begin position="183"/>
        <end position="213"/>
    </location>
</feature>
<proteinExistence type="predicted"/>
<dbReference type="SMART" id="SM01411">
    <property type="entry name" value="Ephrin_rec_like"/>
    <property type="match status" value="28"/>
</dbReference>
<protein>
    <submittedName>
        <fullName evidence="3">Uncharacterized protein PTSG_02037</fullName>
    </submittedName>
</protein>
<feature type="domain" description="Chitin-binding type-2" evidence="2">
    <location>
        <begin position="1665"/>
        <end position="1726"/>
    </location>
</feature>
<feature type="compositionally biased region" description="Low complexity" evidence="1">
    <location>
        <begin position="197"/>
        <end position="213"/>
    </location>
</feature>
<sequence>NAILQLSKGTYTFSVVAYGSEVLSTEQALPDTLTLTVTDLTGTAEEKKTKLTTMMTNAAESDVTNITSVMDVADDTDDLSEQEVADVGASGIKNASTYVGTSSSEDMIGLLSRAAELLFDADENALFDTETGDLAVSIAFGVVNNAETFTADSASSLLETFDKFASSYEDAVSMGTTTLKKALNNPDLPSDTPIQHSGAYSSSSGMTLSSSGQASGADIDGKLNFNNSNVNFNNGTGDLKLFGSVANKVASTSSVSLKSTAASTVLMSGPASITVEGIEETGVEFAQITLDVDASVVSSNGDTQTSYSCVMLSQNVTDLGVYVTDGVTTESYNESTGKAICSASVSGTFYFAQITTSTQDAQTDRPEPALFDTKLLYFIFGGIAVVVGLMFVGCCCAKRREKKDTVPINQPAPQMIPPASSSTYHEVECERGSYRTSGDSMDSCIECQPDEKCIKTNNPVSCGAGYYVSWDKLSCKSCESGFVCPDGSYEKREKCIVGTYPNTGTQTCDPCPPGTYGTIDSSSGAECISCPDGTYAPNAHTIGQCLTVPEGYLYNDESSVTACDLGSYTLAGSKSGSPASCTDAPAGTKLTTNRYTDITPCAYGTYNDSTGSTMCYQCPAGKKCHDPAATPSSCSIGEYSLLGDAVCHPCPAGFYCTDPSLAPVPCGVGKYGYKLFAEDISDCKDCPTGMFCPPGTFLLENNAQQGNLHLVEPGSYISSGASVRVMCPENFYFKGTDASQSSDCVACPDGFFCLGGISEPVLCPPGFYCDCGGSSDASCTVSGEVGRKRCTQPSGSDYSFMDNPTFTYPHSGLTSEAGCLLQPDGNVGTDATISFRKCDRRSYYDPTTNSCVWCPAGFLCPRYGGLWTDQPCLPGQYCDAGHVDNSTLLHSCGAGKILNSFYGETSADCIDCPAGYYCPNSGTSSMPQYLSTIVPCPPGYFCPSGSSSTQDCPVGTYNQYYNASSEDDCTACAVGYMCPQNSVSPYGWTLVEIESSIGTILEPKYCTAGYYCPAGSYDDPAGKESCTYGTYGALEGAGSSLDCEQCPIGHKCNTLNMTDPIECLQGTYQDSLGEQSCLECPAGSYCPDDGMSEHYLCPAGEYSSAGATSCSTCDKGHYCPLDGTTSTEHTANKCPAGYLCVDGSAGLDTFPTLKDHACPTGNFCVEATTAPEECPAGKYRPFVGAGSSDDCYDCPAGYYCEAGSSETTGECDIGYYCVAGSSVSNPAAGICGKGTYNPNTGAPSSSYCYPCPAGTTCQSYGMSVPDSCPVGHYCVVRTTDDGSLCPAGTYDRAQLGGMGSVGDCESCPPGEYCSGASGTHHADCGEGYYCSGGSKEYQPSTVQVYGGPCPQGYYCPGGSATPIPCPVGKYGNSERLTQESSCLSCPSSYYCPIGGMDDGYVYKCNAGCYCTGGSDVACQYMVDKGYYSTEGSNSQSNCGPGTYAPEKGMDECLTCPAGYYCPDSVNITPTECGDGRVCAAGSSDNNTKCSAGKVGITPTAENDDDCATCPAGKYCPSGVTLANISGTNYDCISGYICYGGNSSSIGDGKCPAGYYCPSGTSLPIPCAVGTFNDTIGGSNSNACTTCTATYYCSSPAMSSAPTLKCSDGYVCEEGQVVPNPNGTVASGGYVCPEGFMCTEGVKSPCHNGFYQDSEGQSSCLTCPAGYYCPSDATNGIISPTPCDEGYYCQSGSASMQECPVGTYGKTAYLTAESECSDCLAGKYCPNTHMTFTDVDALDCRAGYMCVTGCSNDTCSTGIATKEGGSCPAGSYCIAGSSAGTPCPMGTYNPLTGSVDSNACISCQEGYYCPITGMIIDTDFICPAGYVCNSRCTTANPVDGNSCAASGTCTTEEGSICPVGYACPEGTTMSGLQAFKCSGDSLYSPSTGLSSCLDCPSGYYCAYDSKTICEVGNYCQLGVKTQCSPGTYANNTGTRECLPCPAGYYCPGYEVSNPTDCPVGNYCIQGSDSPTVCPIGTYNPNTLSKSIGACSFCTKGHYCPTSGLSAVDSGLTILGGYFCEYGCADNMGAGRSGAVLFEDYNGGECPIGYYCPAADTDSPIACEEGTYQTTSNQTSCIQCDNGHYCAGIANIAVSGVCEPGFKCEDGAITPTPTEASDGGSLCSKGHYCPNADGIFTEQPCPIGTYGDREGLSECMPCPSGYSCEAEATETPTKCVSGHYCIGYNSYGAATYSDPVACPVGTYGADKTGMTAVDQCEECPPGLACTVEGIEGRSDLQISECEAGYYCGGGSISTQPSDPLDTNNGICPAGTYCDAASDHPIPCSRGTFAALEKNNGGLGCISCTAGHYCADEGMDDVSGECSEGYYCDASAEATSATPKEYICPVGSMCEKATVDHVVCPAGYYTDEVGQSECTECPEGYFCTGGSHRVSCPAGHYCAAGCSSPVKCPDGYYSNGTTGLIDEDQCLPCPVGHYCVFEEDVASEPDCWDESDDYCVSVTTDICDAGYICRSASYTPTPGKLDDPVLSLMPATIGEPCPIGFICSAGCDTPTFCTTTNTWTFTVGCSSEDDCQPCQSGFI</sequence>
<evidence type="ECO:0000259" key="2">
    <source>
        <dbReference type="PROSITE" id="PS50940"/>
    </source>
</evidence>
<dbReference type="PROSITE" id="PS50940">
    <property type="entry name" value="CHIT_BIND_II"/>
    <property type="match status" value="1"/>
</dbReference>